<dbReference type="AlphaFoldDB" id="A0A4D9EUD1"/>
<sequence length="125" mass="12975">MAGPLCPTPGLYDGSRTCVPLCAPRTVCDRWIPRTHRSPPAQCCVTSSPHTDARILPRIHIAPAKSGVLGSKEKRVPGVTAPLGAACDLLSPSRSPLKGSLESSPLSSFSPPAPSKGNEITPMPG</sequence>
<reference evidence="2 3" key="1">
    <citation type="submission" date="2019-04" db="EMBL/GenBank/DDBJ databases">
        <title>Draft genome of the big-headed turtle Platysternon megacephalum.</title>
        <authorList>
            <person name="Gong S."/>
        </authorList>
    </citation>
    <scope>NUCLEOTIDE SEQUENCE [LARGE SCALE GENOMIC DNA]</scope>
    <source>
        <strain evidence="2">DO16091913</strain>
        <tissue evidence="2">Muscle</tissue>
    </source>
</reference>
<gene>
    <name evidence="2" type="ORF">DR999_PMT07767</name>
</gene>
<dbReference type="Proteomes" id="UP000297703">
    <property type="component" value="Unassembled WGS sequence"/>
</dbReference>
<evidence type="ECO:0000313" key="2">
    <source>
        <dbReference type="EMBL" id="TFK09314.1"/>
    </source>
</evidence>
<feature type="compositionally biased region" description="Low complexity" evidence="1">
    <location>
        <begin position="95"/>
        <end position="110"/>
    </location>
</feature>
<evidence type="ECO:0000256" key="1">
    <source>
        <dbReference type="SAM" id="MobiDB-lite"/>
    </source>
</evidence>
<name>A0A4D9EUD1_9SAUR</name>
<organism evidence="2 3">
    <name type="scientific">Platysternon megacephalum</name>
    <name type="common">big-headed turtle</name>
    <dbReference type="NCBI Taxonomy" id="55544"/>
    <lineage>
        <taxon>Eukaryota</taxon>
        <taxon>Metazoa</taxon>
        <taxon>Chordata</taxon>
        <taxon>Craniata</taxon>
        <taxon>Vertebrata</taxon>
        <taxon>Euteleostomi</taxon>
        <taxon>Archelosauria</taxon>
        <taxon>Testudinata</taxon>
        <taxon>Testudines</taxon>
        <taxon>Cryptodira</taxon>
        <taxon>Durocryptodira</taxon>
        <taxon>Testudinoidea</taxon>
        <taxon>Platysternidae</taxon>
        <taxon>Platysternon</taxon>
    </lineage>
</organism>
<dbReference type="EMBL" id="QXTE01000055">
    <property type="protein sequence ID" value="TFK09314.1"/>
    <property type="molecule type" value="Genomic_DNA"/>
</dbReference>
<protein>
    <submittedName>
        <fullName evidence="2">Integral membrane protein GPR137B</fullName>
    </submittedName>
</protein>
<proteinExistence type="predicted"/>
<accession>A0A4D9EUD1</accession>
<keyword evidence="3" id="KW-1185">Reference proteome</keyword>
<feature type="region of interest" description="Disordered" evidence="1">
    <location>
        <begin position="94"/>
        <end position="125"/>
    </location>
</feature>
<evidence type="ECO:0000313" key="3">
    <source>
        <dbReference type="Proteomes" id="UP000297703"/>
    </source>
</evidence>
<reference evidence="2 3" key="2">
    <citation type="submission" date="2019-04" db="EMBL/GenBank/DDBJ databases">
        <title>The genome sequence of big-headed turtle.</title>
        <authorList>
            <person name="Gong S."/>
        </authorList>
    </citation>
    <scope>NUCLEOTIDE SEQUENCE [LARGE SCALE GENOMIC DNA]</scope>
    <source>
        <strain evidence="2">DO16091913</strain>
        <tissue evidence="2">Muscle</tissue>
    </source>
</reference>
<comment type="caution">
    <text evidence="2">The sequence shown here is derived from an EMBL/GenBank/DDBJ whole genome shotgun (WGS) entry which is preliminary data.</text>
</comment>